<dbReference type="Proteomes" id="UP000636479">
    <property type="component" value="Unassembled WGS sequence"/>
</dbReference>
<dbReference type="RefSeq" id="XP_037216174.1">
    <property type="nucleotide sequence ID" value="XM_037366780.1"/>
</dbReference>
<keyword evidence="11" id="KW-0735">Signal-anchor</keyword>
<keyword evidence="13" id="KW-0072">Autophagy</keyword>
<evidence type="ECO:0000256" key="9">
    <source>
        <dbReference type="ARBA" id="ARBA00022801"/>
    </source>
</evidence>
<protein>
    <recommendedName>
        <fullName evidence="6">triacylglycerol lipase</fullName>
        <ecNumber evidence="6">3.1.1.3</ecNumber>
    </recommendedName>
    <alternativeName>
        <fullName evidence="18">Autophagy-related protein 15</fullName>
    </alternativeName>
</protein>
<evidence type="ECO:0000313" key="21">
    <source>
        <dbReference type="EMBL" id="KAF7294811.1"/>
    </source>
</evidence>
<organism evidence="21 22">
    <name type="scientific">Mycena indigotica</name>
    <dbReference type="NCBI Taxonomy" id="2126181"/>
    <lineage>
        <taxon>Eukaryota</taxon>
        <taxon>Fungi</taxon>
        <taxon>Dikarya</taxon>
        <taxon>Basidiomycota</taxon>
        <taxon>Agaricomycotina</taxon>
        <taxon>Agaricomycetes</taxon>
        <taxon>Agaricomycetidae</taxon>
        <taxon>Agaricales</taxon>
        <taxon>Marasmiineae</taxon>
        <taxon>Mycenaceae</taxon>
        <taxon>Mycena</taxon>
    </lineage>
</organism>
<keyword evidence="10" id="KW-0442">Lipid degradation</keyword>
<evidence type="ECO:0000256" key="2">
    <source>
        <dbReference type="ARBA" id="ARBA00004270"/>
    </source>
</evidence>
<dbReference type="PANTHER" id="PTHR47175">
    <property type="entry name" value="LIPASE ATG15-RELATED"/>
    <property type="match status" value="1"/>
</dbReference>
<dbReference type="EC" id="3.1.1.3" evidence="6"/>
<feature type="domain" description="Fungal lipase-type" evidence="20">
    <location>
        <begin position="252"/>
        <end position="278"/>
    </location>
</feature>
<feature type="signal peptide" evidence="19">
    <location>
        <begin position="1"/>
        <end position="39"/>
    </location>
</feature>
<keyword evidence="7" id="KW-0812">Transmembrane</keyword>
<comment type="similarity">
    <text evidence="4">Belongs to the AB hydrolase superfamily. Lipase family.</text>
</comment>
<comment type="function">
    <text evidence="17">Lipase which is essential for lysis of subvacuolar cytoplasm to vacuole targeted bodies and intravacuolar autophagic bodies. Involved in the lysis of intravacuolar multivesicular body (MVB) vesicles. The intravacuolar membrane disintegration by ATG15 is critical to life span extension.</text>
</comment>
<dbReference type="GeneID" id="59349296"/>
<keyword evidence="14" id="KW-0443">Lipid metabolism</keyword>
<evidence type="ECO:0000259" key="20">
    <source>
        <dbReference type="Pfam" id="PF01764"/>
    </source>
</evidence>
<evidence type="ECO:0000256" key="19">
    <source>
        <dbReference type="SAM" id="SignalP"/>
    </source>
</evidence>
<evidence type="ECO:0000256" key="8">
    <source>
        <dbReference type="ARBA" id="ARBA00022753"/>
    </source>
</evidence>
<accession>A0A8H6VWT8</accession>
<dbReference type="AlphaFoldDB" id="A0A8H6VWT8"/>
<keyword evidence="15" id="KW-0472">Membrane</keyword>
<evidence type="ECO:0000256" key="14">
    <source>
        <dbReference type="ARBA" id="ARBA00023098"/>
    </source>
</evidence>
<reference evidence="21" key="1">
    <citation type="submission" date="2020-05" db="EMBL/GenBank/DDBJ databases">
        <title>Mycena genomes resolve the evolution of fungal bioluminescence.</title>
        <authorList>
            <person name="Tsai I.J."/>
        </authorList>
    </citation>
    <scope>NUCLEOTIDE SEQUENCE</scope>
    <source>
        <strain evidence="21">171206Taipei</strain>
    </source>
</reference>
<dbReference type="Gene3D" id="3.40.50.1820">
    <property type="entry name" value="alpha/beta hydrolase"/>
    <property type="match status" value="1"/>
</dbReference>
<evidence type="ECO:0000256" key="5">
    <source>
        <dbReference type="ARBA" id="ARBA00011137"/>
    </source>
</evidence>
<keyword evidence="12" id="KW-1133">Transmembrane helix</keyword>
<keyword evidence="22" id="KW-1185">Reference proteome</keyword>
<dbReference type="PANTHER" id="PTHR47175:SF2">
    <property type="entry name" value="LIPASE ATG15-RELATED"/>
    <property type="match status" value="1"/>
</dbReference>
<dbReference type="GO" id="GO:0006660">
    <property type="term" value="P:phosphatidylserine catabolic process"/>
    <property type="evidence" value="ECO:0007669"/>
    <property type="project" value="TreeGrafter"/>
</dbReference>
<dbReference type="GO" id="GO:0032585">
    <property type="term" value="C:multivesicular body membrane"/>
    <property type="evidence" value="ECO:0007669"/>
    <property type="project" value="UniProtKB-SubCell"/>
</dbReference>
<evidence type="ECO:0000256" key="13">
    <source>
        <dbReference type="ARBA" id="ARBA00023006"/>
    </source>
</evidence>
<dbReference type="EMBL" id="JACAZF010000009">
    <property type="protein sequence ID" value="KAF7294811.1"/>
    <property type="molecule type" value="Genomic_DNA"/>
</dbReference>
<dbReference type="SUPFAM" id="SSF53474">
    <property type="entry name" value="alpha/beta-Hydrolases"/>
    <property type="match status" value="1"/>
</dbReference>
<dbReference type="GO" id="GO:0004620">
    <property type="term" value="F:phospholipase activity"/>
    <property type="evidence" value="ECO:0007669"/>
    <property type="project" value="TreeGrafter"/>
</dbReference>
<dbReference type="InterPro" id="IPR050805">
    <property type="entry name" value="ATG15_Lipase"/>
</dbReference>
<evidence type="ECO:0000256" key="1">
    <source>
        <dbReference type="ARBA" id="ARBA00001024"/>
    </source>
</evidence>
<dbReference type="GO" id="GO:0034727">
    <property type="term" value="P:piecemeal microautophagy of the nucleus"/>
    <property type="evidence" value="ECO:0007669"/>
    <property type="project" value="TreeGrafter"/>
</dbReference>
<dbReference type="GO" id="GO:0005775">
    <property type="term" value="C:vacuolar lumen"/>
    <property type="evidence" value="ECO:0007669"/>
    <property type="project" value="TreeGrafter"/>
</dbReference>
<dbReference type="InterPro" id="IPR029058">
    <property type="entry name" value="AB_hydrolase_fold"/>
</dbReference>
<comment type="catalytic activity">
    <reaction evidence="1">
        <text>a triacylglycerol + H2O = a diacylglycerol + a fatty acid + H(+)</text>
        <dbReference type="Rhea" id="RHEA:12044"/>
        <dbReference type="ChEBI" id="CHEBI:15377"/>
        <dbReference type="ChEBI" id="CHEBI:15378"/>
        <dbReference type="ChEBI" id="CHEBI:17855"/>
        <dbReference type="ChEBI" id="CHEBI:18035"/>
        <dbReference type="ChEBI" id="CHEBI:28868"/>
        <dbReference type="EC" id="3.1.1.3"/>
    </reaction>
</comment>
<keyword evidence="8" id="KW-0967">Endosome</keyword>
<dbReference type="Pfam" id="PF01764">
    <property type="entry name" value="Lipase_3"/>
    <property type="match status" value="1"/>
</dbReference>
<evidence type="ECO:0000256" key="11">
    <source>
        <dbReference type="ARBA" id="ARBA00022968"/>
    </source>
</evidence>
<feature type="chain" id="PRO_5034609751" description="triacylglycerol lipase" evidence="19">
    <location>
        <begin position="40"/>
        <end position="425"/>
    </location>
</feature>
<evidence type="ECO:0000256" key="7">
    <source>
        <dbReference type="ARBA" id="ARBA00022692"/>
    </source>
</evidence>
<keyword evidence="16" id="KW-0325">Glycoprotein</keyword>
<keyword evidence="19" id="KW-0732">Signal</keyword>
<dbReference type="GO" id="GO:0046461">
    <property type="term" value="P:neutral lipid catabolic process"/>
    <property type="evidence" value="ECO:0007669"/>
    <property type="project" value="TreeGrafter"/>
</dbReference>
<dbReference type="GO" id="GO:0004806">
    <property type="term" value="F:triacylglycerol lipase activity"/>
    <property type="evidence" value="ECO:0007669"/>
    <property type="project" value="UniProtKB-EC"/>
</dbReference>
<gene>
    <name evidence="21" type="ORF">MIND_01018800</name>
</gene>
<name>A0A8H6VWT8_9AGAR</name>
<evidence type="ECO:0000256" key="6">
    <source>
        <dbReference type="ARBA" id="ARBA00013279"/>
    </source>
</evidence>
<evidence type="ECO:0000256" key="10">
    <source>
        <dbReference type="ARBA" id="ARBA00022963"/>
    </source>
</evidence>
<dbReference type="OrthoDB" id="58570at2759"/>
<evidence type="ECO:0000256" key="15">
    <source>
        <dbReference type="ARBA" id="ARBA00023136"/>
    </source>
</evidence>
<comment type="subcellular location">
    <subcellularLocation>
        <location evidence="3">Endosome</location>
        <location evidence="3">Multivesicular body membrane</location>
        <topology evidence="3">Single-pass type II membrane protein</topology>
    </subcellularLocation>
    <subcellularLocation>
        <location evidence="2">Prevacuolar compartment membrane</location>
        <topology evidence="2">Single-pass type II membrane protein</topology>
    </subcellularLocation>
</comment>
<evidence type="ECO:0000256" key="3">
    <source>
        <dbReference type="ARBA" id="ARBA00004343"/>
    </source>
</evidence>
<proteinExistence type="inferred from homology"/>
<evidence type="ECO:0000256" key="17">
    <source>
        <dbReference type="ARBA" id="ARBA00024663"/>
    </source>
</evidence>
<comment type="caution">
    <text evidence="21">The sequence shown here is derived from an EMBL/GenBank/DDBJ whole genome shotgun (WGS) entry which is preliminary data.</text>
</comment>
<dbReference type="GO" id="GO:0034496">
    <property type="term" value="P:multivesicular body membrane disassembly"/>
    <property type="evidence" value="ECO:0007669"/>
    <property type="project" value="TreeGrafter"/>
</dbReference>
<evidence type="ECO:0000256" key="18">
    <source>
        <dbReference type="ARBA" id="ARBA00029828"/>
    </source>
</evidence>
<sequence length="425" mass="47148">MARAVTAAPGSCHRCRIRPGMLPLTLIALLLCSTSGVEAIGTRPTTVYRPVSQDAFHHARQRSLQLEECEPLEWVPHTVDGPDLEDPSVLSQLARMSGNAYAMPDRSNWYPLDAVWNTSFPVGWEEGEEFRGHVFMSSDNSTVVLSIKGTTLQGPTSKQDKFNDNLSVVKKGFIANYSYFQIIFLLLRSCRFFVGIPSRNIQLAYLRCAVHQQLLVCDCYRPSWRCDNTCLSKALIEDSLFYNVGVKLVNDIFLIHPTANVWLVGHSLGGALAALLGSTFGLPAVAFESPGERLAAKRLHLPLPIGDGPLSRFFPAITHVYHTADPIPQGACTGIGSLCAQGGYALETRCHLGKSIVFDTVNKLKWKVDVRKHVIKSVIHDVVEAEGVEWEEGRKVPLARTEDDCVDCFKWEFGDYDAFNNLEPQ</sequence>
<evidence type="ECO:0000256" key="4">
    <source>
        <dbReference type="ARBA" id="ARBA00010701"/>
    </source>
</evidence>
<evidence type="ECO:0000256" key="12">
    <source>
        <dbReference type="ARBA" id="ARBA00022989"/>
    </source>
</evidence>
<comment type="subunit">
    <text evidence="5">Binds to both phosphatidylinositol (PI) and phosphatidylinositol 3,5-bisphosphate (PIP2).</text>
</comment>
<keyword evidence="9" id="KW-0378">Hydrolase</keyword>
<evidence type="ECO:0000256" key="16">
    <source>
        <dbReference type="ARBA" id="ARBA00023180"/>
    </source>
</evidence>
<dbReference type="InterPro" id="IPR002921">
    <property type="entry name" value="Fungal_lipase-type"/>
</dbReference>
<evidence type="ECO:0000313" key="22">
    <source>
        <dbReference type="Proteomes" id="UP000636479"/>
    </source>
</evidence>